<evidence type="ECO:0000313" key="2">
    <source>
        <dbReference type="Proteomes" id="UP000230093"/>
    </source>
</evidence>
<reference evidence="2" key="1">
    <citation type="submission" date="2017-09" db="EMBL/GenBank/DDBJ databases">
        <title>Depth-based differentiation of microbial function through sediment-hosted aquifers and enrichment of novel symbionts in the deep terrestrial subsurface.</title>
        <authorList>
            <person name="Probst A.J."/>
            <person name="Ladd B."/>
            <person name="Jarett J.K."/>
            <person name="Geller-Mcgrath D.E."/>
            <person name="Sieber C.M.K."/>
            <person name="Emerson J.B."/>
            <person name="Anantharaman K."/>
            <person name="Thomas B.C."/>
            <person name="Malmstrom R."/>
            <person name="Stieglmeier M."/>
            <person name="Klingl A."/>
            <person name="Woyke T."/>
            <person name="Ryan C.M."/>
            <person name="Banfield J.F."/>
        </authorList>
    </citation>
    <scope>NUCLEOTIDE SEQUENCE [LARGE SCALE GENOMIC DNA]</scope>
</reference>
<name>A0A2H0WAF9_9BACT</name>
<sequence length="385" mass="44242">MSDQEPQPTPKETLFPRENILDNSIICTLEGKTSRLIAWTDEINENRSGLESQIASAALDSFVYFGEHGLFGDIKIKDINFVKSVFFKEADALGKVSRFLDTKKGKTDGLVAFPTDDPEHTALVYFWQSPRITWGDRNQGRNINYFVLITKNNIAEKILNLSQQNPCYPYKTLLPTLYPHASTPIPQEIVKPAVNKSLSAEVMEITKDQCKKRLSEKYEQAKLKSQKEWAKLSLIKRLKSKPTTPETTVSGKDFNLKDLAVFITKRLVSKHMVLKKRINYDLIPEFFSQKENQAFQEISQEIVSQEINQSNYSELIGERIFPYIFNILWSQAGEDLIENAVQWSQIQRRHSLENLLICKDKKILETDDPHKLTNQLNNITVSINI</sequence>
<organism evidence="1 2">
    <name type="scientific">Candidatus Beckwithbacteria bacterium CG10_big_fil_rev_8_21_14_0_10_34_10</name>
    <dbReference type="NCBI Taxonomy" id="1974495"/>
    <lineage>
        <taxon>Bacteria</taxon>
        <taxon>Candidatus Beckwithiibacteriota</taxon>
    </lineage>
</organism>
<accession>A0A2H0WAF9</accession>
<dbReference type="EMBL" id="PEZT01000004">
    <property type="protein sequence ID" value="PIS09545.1"/>
    <property type="molecule type" value="Genomic_DNA"/>
</dbReference>
<evidence type="ECO:0000313" key="1">
    <source>
        <dbReference type="EMBL" id="PIS09545.1"/>
    </source>
</evidence>
<gene>
    <name evidence="1" type="ORF">COT75_01010</name>
</gene>
<proteinExistence type="predicted"/>
<dbReference type="Proteomes" id="UP000230093">
    <property type="component" value="Unassembled WGS sequence"/>
</dbReference>
<dbReference type="AlphaFoldDB" id="A0A2H0WAF9"/>
<comment type="caution">
    <text evidence="1">The sequence shown here is derived from an EMBL/GenBank/DDBJ whole genome shotgun (WGS) entry which is preliminary data.</text>
</comment>
<protein>
    <submittedName>
        <fullName evidence="1">Uncharacterized protein</fullName>
    </submittedName>
</protein>